<sequence>MVGYNELRARREITLVAYIVEVMRGRTHNPDVLIQVRLCHRGICEAEATAVNAGSTDWADKFIKRGTNDARPPHPQCHIRAM</sequence>
<comment type="caution">
    <text evidence="1">The sequence shown here is derived from an EMBL/GenBank/DDBJ whole genome shotgun (WGS) entry which is preliminary data.</text>
</comment>
<keyword evidence="2" id="KW-1185">Reference proteome</keyword>
<evidence type="ECO:0000313" key="1">
    <source>
        <dbReference type="EMBL" id="CAH2235978.1"/>
    </source>
</evidence>
<name>A0A8S4RHS9_9NEOP</name>
<reference evidence="1" key="1">
    <citation type="submission" date="2022-03" db="EMBL/GenBank/DDBJ databases">
        <authorList>
            <person name="Lindestad O."/>
        </authorList>
    </citation>
    <scope>NUCLEOTIDE SEQUENCE</scope>
</reference>
<accession>A0A8S4RHS9</accession>
<gene>
    <name evidence="1" type="primary">jg4314</name>
    <name evidence="1" type="ORF">PAEG_LOCUS13474</name>
</gene>
<proteinExistence type="predicted"/>
<evidence type="ECO:0000313" key="2">
    <source>
        <dbReference type="Proteomes" id="UP000838756"/>
    </source>
</evidence>
<protein>
    <submittedName>
        <fullName evidence="1">Jg4314 protein</fullName>
    </submittedName>
</protein>
<organism evidence="1 2">
    <name type="scientific">Pararge aegeria aegeria</name>
    <dbReference type="NCBI Taxonomy" id="348720"/>
    <lineage>
        <taxon>Eukaryota</taxon>
        <taxon>Metazoa</taxon>
        <taxon>Ecdysozoa</taxon>
        <taxon>Arthropoda</taxon>
        <taxon>Hexapoda</taxon>
        <taxon>Insecta</taxon>
        <taxon>Pterygota</taxon>
        <taxon>Neoptera</taxon>
        <taxon>Endopterygota</taxon>
        <taxon>Lepidoptera</taxon>
        <taxon>Glossata</taxon>
        <taxon>Ditrysia</taxon>
        <taxon>Papilionoidea</taxon>
        <taxon>Nymphalidae</taxon>
        <taxon>Satyrinae</taxon>
        <taxon>Satyrini</taxon>
        <taxon>Parargina</taxon>
        <taxon>Pararge</taxon>
    </lineage>
</organism>
<dbReference type="EMBL" id="CAKXAJ010025169">
    <property type="protein sequence ID" value="CAH2235978.1"/>
    <property type="molecule type" value="Genomic_DNA"/>
</dbReference>
<dbReference type="OrthoDB" id="10056483at2759"/>
<dbReference type="AlphaFoldDB" id="A0A8S4RHS9"/>
<dbReference type="Proteomes" id="UP000838756">
    <property type="component" value="Unassembled WGS sequence"/>
</dbReference>